<dbReference type="GO" id="GO:0030267">
    <property type="term" value="F:glyoxylate reductase (NADPH) activity"/>
    <property type="evidence" value="ECO:0007669"/>
    <property type="project" value="UniProtKB-EC"/>
</dbReference>
<gene>
    <name evidence="8" type="ORF">K2173_013301</name>
</gene>
<feature type="domain" description="D-isomer specific 2-hydroxyacid dehydrogenase catalytic" evidence="6">
    <location>
        <begin position="53"/>
        <end position="317"/>
    </location>
</feature>
<dbReference type="SUPFAM" id="SSF51735">
    <property type="entry name" value="NAD(P)-binding Rossmann-fold domains"/>
    <property type="match status" value="1"/>
</dbReference>
<dbReference type="InterPro" id="IPR036291">
    <property type="entry name" value="NAD(P)-bd_dom_sf"/>
</dbReference>
<evidence type="ECO:0000256" key="2">
    <source>
        <dbReference type="ARBA" id="ARBA00023002"/>
    </source>
</evidence>
<dbReference type="CDD" id="cd12156">
    <property type="entry name" value="HPPR"/>
    <property type="match status" value="1"/>
</dbReference>
<dbReference type="EC" id="1.1.1.79" evidence="4"/>
<evidence type="ECO:0000256" key="4">
    <source>
        <dbReference type="ARBA" id="ARBA00066661"/>
    </source>
</evidence>
<evidence type="ECO:0000256" key="5">
    <source>
        <dbReference type="RuleBase" id="RU003719"/>
    </source>
</evidence>
<dbReference type="EMBL" id="JAIWQS010000012">
    <property type="protein sequence ID" value="KAJ8748870.1"/>
    <property type="molecule type" value="Genomic_DNA"/>
</dbReference>
<keyword evidence="9" id="KW-1185">Reference proteome</keyword>
<keyword evidence="2 5" id="KW-0560">Oxidoreductase</keyword>
<dbReference type="Pfam" id="PF02826">
    <property type="entry name" value="2-Hacid_dh_C"/>
    <property type="match status" value="1"/>
</dbReference>
<keyword evidence="1" id="KW-0521">NADP</keyword>
<dbReference type="SUPFAM" id="SSF52283">
    <property type="entry name" value="Formate/glycerate dehydrogenase catalytic domain-like"/>
    <property type="match status" value="1"/>
</dbReference>
<keyword evidence="3" id="KW-0520">NAD</keyword>
<sequence length="331" mass="36598">MSKTETSDLEHLPEVLLTQKPKLFALYGEDSFTSNKFRYLKAYESSLPLHQFLTTRAHSVQAILSSVNAPVTVDILRHLPNVRLVVTTSAGLDQIDLPECRRRGIKVTNSGTVYSADVTDLAVGLLIDVLRNISASNRRAKQGLWSTNGDYDYPLGSKLRGKRVGIVGLGKIGSEVAKRLEGFGGDVSYNSRKQKPRVPYPFYEGVLELAADSDALIVCCGLTDQTYHLLNKEVLSALGKEGVVVNKEMLRCLMEGEIAGAGLDVFENEPDIPRELFKLDNVVLSPHRAAFTSESLKDMSELVVGNLEAFFTKRPLLSEFLSLTNIRFLHL</sequence>
<accession>A0AAV8S9P0</accession>
<name>A0AAV8S9P0_9ROSI</name>
<dbReference type="InterPro" id="IPR050223">
    <property type="entry name" value="D-isomer_2-hydroxyacid_DH"/>
</dbReference>
<dbReference type="GO" id="GO:0016618">
    <property type="term" value="F:hydroxypyruvate reductase [NAD(P)H] activity"/>
    <property type="evidence" value="ECO:0007669"/>
    <property type="project" value="UniProtKB-ARBA"/>
</dbReference>
<dbReference type="InterPro" id="IPR006140">
    <property type="entry name" value="D-isomer_DH_NAD-bd"/>
</dbReference>
<evidence type="ECO:0000313" key="8">
    <source>
        <dbReference type="EMBL" id="KAJ8748870.1"/>
    </source>
</evidence>
<dbReference type="InterPro" id="IPR006139">
    <property type="entry name" value="D-isomer_2_OHA_DH_cat_dom"/>
</dbReference>
<dbReference type="GO" id="GO:0009853">
    <property type="term" value="P:photorespiration"/>
    <property type="evidence" value="ECO:0007669"/>
    <property type="project" value="UniProtKB-ARBA"/>
</dbReference>
<proteinExistence type="inferred from homology"/>
<feature type="domain" description="D-isomer specific 2-hydroxyacid dehydrogenase NAD-binding" evidence="7">
    <location>
        <begin position="123"/>
        <end position="289"/>
    </location>
</feature>
<dbReference type="PANTHER" id="PTHR10996">
    <property type="entry name" value="2-HYDROXYACID DEHYDROGENASE-RELATED"/>
    <property type="match status" value="1"/>
</dbReference>
<dbReference type="Proteomes" id="UP001159364">
    <property type="component" value="Linkage Group LG12"/>
</dbReference>
<dbReference type="GO" id="GO:0005829">
    <property type="term" value="C:cytosol"/>
    <property type="evidence" value="ECO:0007669"/>
    <property type="project" value="TreeGrafter"/>
</dbReference>
<evidence type="ECO:0000259" key="7">
    <source>
        <dbReference type="Pfam" id="PF02826"/>
    </source>
</evidence>
<dbReference type="GO" id="GO:0051287">
    <property type="term" value="F:NAD binding"/>
    <property type="evidence" value="ECO:0007669"/>
    <property type="project" value="InterPro"/>
</dbReference>
<dbReference type="FunFam" id="3.40.50.720:FF:000213">
    <property type="entry name" value="Putative 2-hydroxyacid dehydrogenase"/>
    <property type="match status" value="1"/>
</dbReference>
<dbReference type="Gene3D" id="3.40.50.720">
    <property type="entry name" value="NAD(P)-binding Rossmann-like Domain"/>
    <property type="match status" value="2"/>
</dbReference>
<organism evidence="8 9">
    <name type="scientific">Erythroxylum novogranatense</name>
    <dbReference type="NCBI Taxonomy" id="1862640"/>
    <lineage>
        <taxon>Eukaryota</taxon>
        <taxon>Viridiplantae</taxon>
        <taxon>Streptophyta</taxon>
        <taxon>Embryophyta</taxon>
        <taxon>Tracheophyta</taxon>
        <taxon>Spermatophyta</taxon>
        <taxon>Magnoliopsida</taxon>
        <taxon>eudicotyledons</taxon>
        <taxon>Gunneridae</taxon>
        <taxon>Pentapetalae</taxon>
        <taxon>rosids</taxon>
        <taxon>fabids</taxon>
        <taxon>Malpighiales</taxon>
        <taxon>Erythroxylaceae</taxon>
        <taxon>Erythroxylum</taxon>
    </lineage>
</organism>
<comment type="similarity">
    <text evidence="5">Belongs to the D-isomer specific 2-hydroxyacid dehydrogenase family.</text>
</comment>
<evidence type="ECO:0000256" key="3">
    <source>
        <dbReference type="ARBA" id="ARBA00023027"/>
    </source>
</evidence>
<evidence type="ECO:0000256" key="1">
    <source>
        <dbReference type="ARBA" id="ARBA00022857"/>
    </source>
</evidence>
<comment type="caution">
    <text evidence="8">The sequence shown here is derived from an EMBL/GenBank/DDBJ whole genome shotgun (WGS) entry which is preliminary data.</text>
</comment>
<reference evidence="8 9" key="1">
    <citation type="submission" date="2021-09" db="EMBL/GenBank/DDBJ databases">
        <title>Genomic insights and catalytic innovation underlie evolution of tropane alkaloids biosynthesis.</title>
        <authorList>
            <person name="Wang Y.-J."/>
            <person name="Tian T."/>
            <person name="Huang J.-P."/>
            <person name="Huang S.-X."/>
        </authorList>
    </citation>
    <scope>NUCLEOTIDE SEQUENCE [LARGE SCALE GENOMIC DNA]</scope>
    <source>
        <strain evidence="8">KIB-2018</strain>
        <tissue evidence="8">Leaf</tissue>
    </source>
</reference>
<dbReference type="Pfam" id="PF00389">
    <property type="entry name" value="2-Hacid_dh"/>
    <property type="match status" value="1"/>
</dbReference>
<dbReference type="PANTHER" id="PTHR10996:SF179">
    <property type="entry name" value="D-ISOMER SPECIFIC 2-HYDROXYACID DEHYDROGENASE FAMILY PROTEIN-RELATED"/>
    <property type="match status" value="1"/>
</dbReference>
<evidence type="ECO:0000259" key="6">
    <source>
        <dbReference type="Pfam" id="PF00389"/>
    </source>
</evidence>
<protein>
    <recommendedName>
        <fullName evidence="4">glyoxylate reductase (NADP(+))</fullName>
        <ecNumber evidence="4">1.1.1.79</ecNumber>
    </recommendedName>
</protein>
<evidence type="ECO:0000313" key="9">
    <source>
        <dbReference type="Proteomes" id="UP001159364"/>
    </source>
</evidence>
<dbReference type="AlphaFoldDB" id="A0AAV8S9P0"/>